<name>A0A812SPL7_SYMPI</name>
<dbReference type="Proteomes" id="UP000649617">
    <property type="component" value="Unassembled WGS sequence"/>
</dbReference>
<organism evidence="2 3">
    <name type="scientific">Symbiodinium pilosum</name>
    <name type="common">Dinoflagellate</name>
    <dbReference type="NCBI Taxonomy" id="2952"/>
    <lineage>
        <taxon>Eukaryota</taxon>
        <taxon>Sar</taxon>
        <taxon>Alveolata</taxon>
        <taxon>Dinophyceae</taxon>
        <taxon>Suessiales</taxon>
        <taxon>Symbiodiniaceae</taxon>
        <taxon>Symbiodinium</taxon>
    </lineage>
</organism>
<accession>A0A812SPL7</accession>
<feature type="compositionally biased region" description="Low complexity" evidence="1">
    <location>
        <begin position="427"/>
        <end position="440"/>
    </location>
</feature>
<proteinExistence type="predicted"/>
<sequence length="484" mass="53200">DLTNEERRQREDAELAEVQATIDRLLKVVGLDEDDPPQASAGSGATPEAEQRNADSQRPPGNWRPSPRRSPSPAVRVVTSSLYSDRREGDDAGDENGDDDWGYWRADGSRTSSWRRTEDRRLPPAFPSSTARRWFGASSGKTSKQKKSKKKKDAAPTARQQKKAERAIERRLAKMSRSSGSALARPKLPGRPPEMPKKLYSTRIGRTIERGDLNSSELRDEMLHAAQQVLGGKYWRDPDLVVTGEEDFSSGSICMSAAVPKLDVKVKIPVTPQLHALPEGRALVRQFLSAIALLRLQAQELATAAAAPPEVSRAEKYRQPAPSKAANSNKRQVPAASTGRVSAMDELKEQVVRALEVRSMTIQDLSSQFGPRLKELSSNPKKTKFCNWLNEISGVVVPMKGGHPDNKARVIFRSNRSTRPRRRERSASPPRTWEGAAPQALPSASLSSIGTDLRGVWALPAPLLPPLAPSYGPLTPEEGSRQIT</sequence>
<feature type="compositionally biased region" description="Low complexity" evidence="1">
    <location>
        <begin position="58"/>
        <end position="81"/>
    </location>
</feature>
<gene>
    <name evidence="2" type="ORF">SPIL2461_LOCUS12663</name>
</gene>
<feature type="region of interest" description="Disordered" evidence="1">
    <location>
        <begin position="411"/>
        <end position="440"/>
    </location>
</feature>
<feature type="compositionally biased region" description="Basic residues" evidence="1">
    <location>
        <begin position="143"/>
        <end position="152"/>
    </location>
</feature>
<feature type="region of interest" description="Disordered" evidence="1">
    <location>
        <begin position="305"/>
        <end position="342"/>
    </location>
</feature>
<evidence type="ECO:0000313" key="2">
    <source>
        <dbReference type="EMBL" id="CAE7491266.1"/>
    </source>
</evidence>
<evidence type="ECO:0000313" key="3">
    <source>
        <dbReference type="Proteomes" id="UP000649617"/>
    </source>
</evidence>
<keyword evidence="3" id="KW-1185">Reference proteome</keyword>
<feature type="compositionally biased region" description="Basic and acidic residues" evidence="1">
    <location>
        <begin position="162"/>
        <end position="172"/>
    </location>
</feature>
<evidence type="ECO:0000256" key="1">
    <source>
        <dbReference type="SAM" id="MobiDB-lite"/>
    </source>
</evidence>
<dbReference type="EMBL" id="CAJNIZ010026358">
    <property type="protein sequence ID" value="CAE7491266.1"/>
    <property type="molecule type" value="Genomic_DNA"/>
</dbReference>
<feature type="region of interest" description="Disordered" evidence="1">
    <location>
        <begin position="465"/>
        <end position="484"/>
    </location>
</feature>
<feature type="region of interest" description="Disordered" evidence="1">
    <location>
        <begin position="27"/>
        <end position="198"/>
    </location>
</feature>
<feature type="compositionally biased region" description="Acidic residues" evidence="1">
    <location>
        <begin position="91"/>
        <end position="101"/>
    </location>
</feature>
<comment type="caution">
    <text evidence="2">The sequence shown here is derived from an EMBL/GenBank/DDBJ whole genome shotgun (WGS) entry which is preliminary data.</text>
</comment>
<reference evidence="2" key="1">
    <citation type="submission" date="2021-02" db="EMBL/GenBank/DDBJ databases">
        <authorList>
            <person name="Dougan E. K."/>
            <person name="Rhodes N."/>
            <person name="Thang M."/>
            <person name="Chan C."/>
        </authorList>
    </citation>
    <scope>NUCLEOTIDE SEQUENCE</scope>
</reference>
<protein>
    <submittedName>
        <fullName evidence="2">Uncharacterized protein</fullName>
    </submittedName>
</protein>
<dbReference type="AlphaFoldDB" id="A0A812SPL7"/>
<feature type="non-terminal residue" evidence="2">
    <location>
        <position position="1"/>
    </location>
</feature>